<dbReference type="STRING" id="112248.SAMN05444392_11355"/>
<comment type="similarity">
    <text evidence="1 7">Belongs to the cytochrome P450 family.</text>
</comment>
<accession>A0A1M5AEY8</accession>
<dbReference type="EMBL" id="FQVL01000013">
    <property type="protein sequence ID" value="SHF28462.1"/>
    <property type="molecule type" value="Genomic_DNA"/>
</dbReference>
<evidence type="ECO:0000256" key="5">
    <source>
        <dbReference type="ARBA" id="ARBA00023004"/>
    </source>
</evidence>
<keyword evidence="2 7" id="KW-0349">Heme</keyword>
<evidence type="ECO:0000256" key="3">
    <source>
        <dbReference type="ARBA" id="ARBA00022723"/>
    </source>
</evidence>
<evidence type="ECO:0000256" key="6">
    <source>
        <dbReference type="ARBA" id="ARBA00023033"/>
    </source>
</evidence>
<keyword evidence="3 7" id="KW-0479">Metal-binding</keyword>
<dbReference type="Gene3D" id="1.10.630.10">
    <property type="entry name" value="Cytochrome P450"/>
    <property type="match status" value="1"/>
</dbReference>
<evidence type="ECO:0000256" key="1">
    <source>
        <dbReference type="ARBA" id="ARBA00010617"/>
    </source>
</evidence>
<evidence type="ECO:0000313" key="9">
    <source>
        <dbReference type="Proteomes" id="UP000184476"/>
    </source>
</evidence>
<dbReference type="InterPro" id="IPR001128">
    <property type="entry name" value="Cyt_P450"/>
</dbReference>
<dbReference type="Proteomes" id="UP000184476">
    <property type="component" value="Unassembled WGS sequence"/>
</dbReference>
<dbReference type="InterPro" id="IPR002397">
    <property type="entry name" value="Cyt_P450_B"/>
</dbReference>
<dbReference type="PRINTS" id="PR00385">
    <property type="entry name" value="P450"/>
</dbReference>
<reference evidence="8 9" key="1">
    <citation type="submission" date="2016-11" db="EMBL/GenBank/DDBJ databases">
        <authorList>
            <person name="Jaros S."/>
            <person name="Januszkiewicz K."/>
            <person name="Wedrychowicz H."/>
        </authorList>
    </citation>
    <scope>NUCLEOTIDE SEQUENCE [LARGE SCALE GENOMIC DNA]</scope>
    <source>
        <strain evidence="8 9">DSM 44666</strain>
    </source>
</reference>
<dbReference type="InterPro" id="IPR036396">
    <property type="entry name" value="Cyt_P450_sf"/>
</dbReference>
<evidence type="ECO:0000256" key="7">
    <source>
        <dbReference type="RuleBase" id="RU000461"/>
    </source>
</evidence>
<dbReference type="PANTHER" id="PTHR46696">
    <property type="entry name" value="P450, PUTATIVE (EUROFUNG)-RELATED"/>
    <property type="match status" value="1"/>
</dbReference>
<dbReference type="OrthoDB" id="9789468at2"/>
<dbReference type="PROSITE" id="PS00086">
    <property type="entry name" value="CYTOCHROME_P450"/>
    <property type="match status" value="1"/>
</dbReference>
<keyword evidence="4 7" id="KW-0560">Oxidoreductase</keyword>
<protein>
    <submittedName>
        <fullName evidence="8">Cytochrome P450</fullName>
    </submittedName>
</protein>
<dbReference type="InterPro" id="IPR017972">
    <property type="entry name" value="Cyt_P450_CS"/>
</dbReference>
<keyword evidence="6 7" id="KW-0503">Monooxygenase</keyword>
<evidence type="ECO:0000313" key="8">
    <source>
        <dbReference type="EMBL" id="SHF28462.1"/>
    </source>
</evidence>
<dbReference type="Pfam" id="PF00067">
    <property type="entry name" value="p450"/>
    <property type="match status" value="1"/>
</dbReference>
<keyword evidence="9" id="KW-1185">Reference proteome</keyword>
<dbReference type="PANTHER" id="PTHR46696:SF1">
    <property type="entry name" value="CYTOCHROME P450 YJIB-RELATED"/>
    <property type="match status" value="1"/>
</dbReference>
<organism evidence="8 9">
    <name type="scientific">Seinonella peptonophila</name>
    <dbReference type="NCBI Taxonomy" id="112248"/>
    <lineage>
        <taxon>Bacteria</taxon>
        <taxon>Bacillati</taxon>
        <taxon>Bacillota</taxon>
        <taxon>Bacilli</taxon>
        <taxon>Bacillales</taxon>
        <taxon>Thermoactinomycetaceae</taxon>
        <taxon>Seinonella</taxon>
    </lineage>
</organism>
<name>A0A1M5AEY8_9BACL</name>
<dbReference type="FunFam" id="1.10.630.10:FF:000018">
    <property type="entry name" value="Cytochrome P450 monooxygenase"/>
    <property type="match status" value="1"/>
</dbReference>
<dbReference type="GO" id="GO:0005506">
    <property type="term" value="F:iron ion binding"/>
    <property type="evidence" value="ECO:0007669"/>
    <property type="project" value="InterPro"/>
</dbReference>
<proteinExistence type="inferred from homology"/>
<evidence type="ECO:0000256" key="4">
    <source>
        <dbReference type="ARBA" id="ARBA00023002"/>
    </source>
</evidence>
<dbReference type="SUPFAM" id="SSF48264">
    <property type="entry name" value="Cytochrome P450"/>
    <property type="match status" value="1"/>
</dbReference>
<keyword evidence="5 7" id="KW-0408">Iron</keyword>
<sequence length="389" mass="45126">MTSLLIGHFVAPEGLNYSSNCFDWYAEMRDQAPISYDKRRRCWDIFRYKDAQKVLIDHSSFSSNRSKDKVDSIISMDPPEHMRFRSLATKEFSHRYVQRMSSLITEITEQRLKHIEKLTEIDFMQEIASPVPIFMLMRLMGIHERHYEDIKKWTRLTVSRSMSTGKPLKIALKNFKHSIDELNRFFEELMSEKQKNPQDDLVSDILNENKKNIELPKLRDFFRAILSAGSETTVNLLGNAMYLFLKNPQVLETLQANPLLIPNAIEEVLRFHSSVQCINRIAIDDITIGNHTIRSGQEVVIWLGSCNRDESIFKQANQFKIDRSPNPHLSFGQGIHYCMGSSLARLEAKIVLTKMLERFPKLSLSPSNSPVPNSNFVFRGYDHLNIRLV</sequence>
<dbReference type="AlphaFoldDB" id="A0A1M5AEY8"/>
<dbReference type="RefSeq" id="WP_073156981.1">
    <property type="nucleotide sequence ID" value="NZ_FQVL01000013.1"/>
</dbReference>
<evidence type="ECO:0000256" key="2">
    <source>
        <dbReference type="ARBA" id="ARBA00022617"/>
    </source>
</evidence>
<dbReference type="GO" id="GO:0004497">
    <property type="term" value="F:monooxygenase activity"/>
    <property type="evidence" value="ECO:0007669"/>
    <property type="project" value="UniProtKB-KW"/>
</dbReference>
<gene>
    <name evidence="8" type="ORF">SAMN05444392_11355</name>
</gene>
<dbReference type="GO" id="GO:0020037">
    <property type="term" value="F:heme binding"/>
    <property type="evidence" value="ECO:0007669"/>
    <property type="project" value="InterPro"/>
</dbReference>
<dbReference type="GO" id="GO:0016705">
    <property type="term" value="F:oxidoreductase activity, acting on paired donors, with incorporation or reduction of molecular oxygen"/>
    <property type="evidence" value="ECO:0007669"/>
    <property type="project" value="InterPro"/>
</dbReference>
<dbReference type="PRINTS" id="PR00359">
    <property type="entry name" value="BP450"/>
</dbReference>